<protein>
    <recommendedName>
        <fullName evidence="4">Syntaxin-binding protein 1</fullName>
    </recommendedName>
    <alternativeName>
        <fullName evidence="6">Protein unc-18 homolog 1</fullName>
    </alternativeName>
    <alternativeName>
        <fullName evidence="5">Protein unc-18 homolog A</fullName>
    </alternativeName>
</protein>
<reference evidence="7" key="1">
    <citation type="submission" date="2025-08" db="UniProtKB">
        <authorList>
            <consortium name="Ensembl"/>
        </authorList>
    </citation>
    <scope>IDENTIFICATION</scope>
</reference>
<dbReference type="GO" id="GO:1903305">
    <property type="term" value="P:regulation of regulated secretory pathway"/>
    <property type="evidence" value="ECO:0007669"/>
    <property type="project" value="UniProtKB-ARBA"/>
</dbReference>
<dbReference type="Proteomes" id="UP000694557">
    <property type="component" value="Unassembled WGS sequence"/>
</dbReference>
<dbReference type="PIRSF" id="PIRSF005715">
    <property type="entry name" value="VPS45_Sec1"/>
    <property type="match status" value="1"/>
</dbReference>
<evidence type="ECO:0000313" key="7">
    <source>
        <dbReference type="Ensembl" id="ENSOKIP00005069749.1"/>
    </source>
</evidence>
<keyword evidence="2" id="KW-0813">Transport</keyword>
<dbReference type="Gene3D" id="3.40.50.1910">
    <property type="match status" value="2"/>
</dbReference>
<proteinExistence type="inferred from homology"/>
<dbReference type="Gene3D" id="1.25.40.60">
    <property type="match status" value="1"/>
</dbReference>
<dbReference type="GO" id="GO:0015031">
    <property type="term" value="P:protein transport"/>
    <property type="evidence" value="ECO:0007669"/>
    <property type="project" value="UniProtKB-KW"/>
</dbReference>
<reference evidence="7" key="2">
    <citation type="submission" date="2025-09" db="UniProtKB">
        <authorList>
            <consortium name="Ensembl"/>
        </authorList>
    </citation>
    <scope>IDENTIFICATION</scope>
</reference>
<dbReference type="GeneTree" id="ENSGT00940000155127"/>
<evidence type="ECO:0000256" key="2">
    <source>
        <dbReference type="ARBA" id="ARBA00022448"/>
    </source>
</evidence>
<dbReference type="FunFam" id="3.40.50.2060:FF:000001">
    <property type="entry name" value="syntaxin-binding protein 1 isoform X2"/>
    <property type="match status" value="1"/>
</dbReference>
<dbReference type="InterPro" id="IPR036045">
    <property type="entry name" value="Sec1-like_sf"/>
</dbReference>
<evidence type="ECO:0000256" key="1">
    <source>
        <dbReference type="ARBA" id="ARBA00009884"/>
    </source>
</evidence>
<organism evidence="7 8">
    <name type="scientific">Oncorhynchus kisutch</name>
    <name type="common">Coho salmon</name>
    <name type="synonym">Salmo kisutch</name>
    <dbReference type="NCBI Taxonomy" id="8019"/>
    <lineage>
        <taxon>Eukaryota</taxon>
        <taxon>Metazoa</taxon>
        <taxon>Chordata</taxon>
        <taxon>Craniata</taxon>
        <taxon>Vertebrata</taxon>
        <taxon>Euteleostomi</taxon>
        <taxon>Actinopterygii</taxon>
        <taxon>Neopterygii</taxon>
        <taxon>Teleostei</taxon>
        <taxon>Protacanthopterygii</taxon>
        <taxon>Salmoniformes</taxon>
        <taxon>Salmonidae</taxon>
        <taxon>Salmoninae</taxon>
        <taxon>Oncorhynchus</taxon>
    </lineage>
</organism>
<dbReference type="Gene3D" id="3.40.50.2060">
    <property type="match status" value="1"/>
</dbReference>
<dbReference type="GO" id="GO:0016192">
    <property type="term" value="P:vesicle-mediated transport"/>
    <property type="evidence" value="ECO:0007669"/>
    <property type="project" value="InterPro"/>
</dbReference>
<dbReference type="InterPro" id="IPR043127">
    <property type="entry name" value="Sec-1-like_dom3a"/>
</dbReference>
<evidence type="ECO:0000313" key="8">
    <source>
        <dbReference type="Proteomes" id="UP000694557"/>
    </source>
</evidence>
<dbReference type="Ensembl" id="ENSOKIT00005074195.1">
    <property type="protein sequence ID" value="ENSOKIP00005069749.1"/>
    <property type="gene ID" value="ENSOKIG00005029794.1"/>
</dbReference>
<dbReference type="InterPro" id="IPR043154">
    <property type="entry name" value="Sec-1-like_dom1"/>
</dbReference>
<dbReference type="FunFam" id="1.25.40.60:FF:000001">
    <property type="entry name" value="syntaxin-binding protein 1 isoform X2"/>
    <property type="match status" value="1"/>
</dbReference>
<keyword evidence="8" id="KW-1185">Reference proteome</keyword>
<accession>A0A8C7MPX9</accession>
<keyword evidence="3" id="KW-0653">Protein transport</keyword>
<comment type="similarity">
    <text evidence="1">Belongs to the STXBP/unc-18/SEC1 family.</text>
</comment>
<dbReference type="InterPro" id="IPR027482">
    <property type="entry name" value="Sec1-like_dom2"/>
</dbReference>
<evidence type="ECO:0000256" key="4">
    <source>
        <dbReference type="ARBA" id="ARBA00040519"/>
    </source>
</evidence>
<evidence type="ECO:0000256" key="3">
    <source>
        <dbReference type="ARBA" id="ARBA00022927"/>
    </source>
</evidence>
<evidence type="ECO:0000256" key="6">
    <source>
        <dbReference type="ARBA" id="ARBA00042596"/>
    </source>
</evidence>
<dbReference type="InterPro" id="IPR001619">
    <property type="entry name" value="Sec1-like"/>
</dbReference>
<dbReference type="SUPFAM" id="SSF56815">
    <property type="entry name" value="Sec1/munc18-like (SM) proteins"/>
    <property type="match status" value="1"/>
</dbReference>
<gene>
    <name evidence="7" type="primary">LOC109868431</name>
</gene>
<name>A0A8C7MPX9_ONCKI</name>
<evidence type="ECO:0000256" key="5">
    <source>
        <dbReference type="ARBA" id="ARBA00042593"/>
    </source>
</evidence>
<dbReference type="PANTHER" id="PTHR11679">
    <property type="entry name" value="VESICLE PROTEIN SORTING-ASSOCIATED"/>
    <property type="match status" value="1"/>
</dbReference>
<sequence>MRMLSSCCKMTDIMSDGITIVEDINKRREPLPTLEAIYLITPTDKSVQTLIGDFKDPHSAKYKAAHVFFTDSCPDPLFNELVKSRASKSIKTLTEINIAFLPYESQVYSLDNPDAFQSFYSPHKTQLKNPVMERLADQLATLCATLKEYPAVRYRGEYKDNATLAQLLQDKLDAYKADDPTMGEGPDKARSQLIILDRAFDPVSPVLHELTFQAMGYDLLPIENDVYRYDSPGMGDTSQKEVLLHEDDDLWVGLRHKHIAETTMRDLSQMLKKMPQYQKELSKYSTHLQLAEDCMKHYQGTVDKLCRVEQDLAMGTDAEGEKIKDPMRAIVPILLDANVTTHDKIRIILLYIFLKNGITEENLNKLIQHAQIPPEDSEIITNMAHLGVPIITDSTLRRGKKLDRKERVSAQTYQLSRWTPLVKDIMEDVIEDKLDTKHYPYISTRSSASFSSTAVSARYGHWHKNKTPGEYRTGPRVMVFIIGGASFSEMRSAYEVTQANGKWEAIIGSTHTITPIKFLTDLQHPDFRESTRVSFEEPDAGSDE</sequence>
<dbReference type="Gene3D" id="3.90.830.10">
    <property type="entry name" value="Syntaxin Binding Protein 1, Chain A, domain 2"/>
    <property type="match status" value="2"/>
</dbReference>
<dbReference type="AlphaFoldDB" id="A0A8C7MPX9"/>
<dbReference type="GO" id="GO:0017075">
    <property type="term" value="F:syntaxin-1 binding"/>
    <property type="evidence" value="ECO:0007669"/>
    <property type="project" value="UniProtKB-ARBA"/>
</dbReference>
<dbReference type="Pfam" id="PF00995">
    <property type="entry name" value="Sec1"/>
    <property type="match status" value="1"/>
</dbReference>